<evidence type="ECO:0000313" key="1">
    <source>
        <dbReference type="EMBL" id="QZE13180.1"/>
    </source>
</evidence>
<reference evidence="1" key="1">
    <citation type="submission" date="2021-08" db="EMBL/GenBank/DDBJ databases">
        <title>Novel anaerobic bacterium isolated from sea squirt in East Sea, Republic of Korea.</title>
        <authorList>
            <person name="Nguyen T.H."/>
            <person name="Li Z."/>
            <person name="Lee Y.-J."/>
            <person name="Ko J."/>
            <person name="Kim S.-G."/>
        </authorList>
    </citation>
    <scope>NUCLEOTIDE SEQUENCE</scope>
    <source>
        <strain evidence="1">KCTC 25031</strain>
    </source>
</reference>
<dbReference type="Proteomes" id="UP000826212">
    <property type="component" value="Chromosome"/>
</dbReference>
<name>A0AC61NCF7_9BACT</name>
<proteinExistence type="predicted"/>
<protein>
    <submittedName>
        <fullName evidence="1">Uncharacterized protein</fullName>
    </submittedName>
</protein>
<organism evidence="1 2">
    <name type="scientific">Halosquirtibacter laminarini</name>
    <dbReference type="NCBI Taxonomy" id="3374600"/>
    <lineage>
        <taxon>Bacteria</taxon>
        <taxon>Pseudomonadati</taxon>
        <taxon>Bacteroidota</taxon>
        <taxon>Bacteroidia</taxon>
        <taxon>Marinilabiliales</taxon>
        <taxon>Prolixibacteraceae</taxon>
        <taxon>Halosquirtibacter</taxon>
    </lineage>
</organism>
<gene>
    <name evidence="1" type="ORF">K4L44_11335</name>
</gene>
<sequence length="269" mass="31551">MGYQEQRICVWFESEQAPLTQIKHGVLLAEIMKKELCFYHISTNKSTHSNIEKAMEVESNKIVERDPIQRITIEVKEGVFHKNLIDTIEELDLLLFIFDKKRDHKKLKTLGDTTIPYLFTDEKVNFKKIFTDIVFPIGYVKRSKDSALWASYIARYNHTNVTILQANDKDKDDKQLIETHLYSIENLFDKFQFQHQIENLGASSWRMNRNTFRSAEKHDAGLIIMALSLDNHFITKFIPGYHESYIKRSKHMPILLINSTRDLYTMCGG</sequence>
<accession>A0AC61NCF7</accession>
<dbReference type="EMBL" id="CP081303">
    <property type="protein sequence ID" value="QZE13180.1"/>
    <property type="molecule type" value="Genomic_DNA"/>
</dbReference>
<evidence type="ECO:0000313" key="2">
    <source>
        <dbReference type="Proteomes" id="UP000826212"/>
    </source>
</evidence>
<keyword evidence="2" id="KW-1185">Reference proteome</keyword>